<feature type="signal peptide" evidence="1">
    <location>
        <begin position="1"/>
        <end position="24"/>
    </location>
</feature>
<dbReference type="GO" id="GO:0030246">
    <property type="term" value="F:carbohydrate binding"/>
    <property type="evidence" value="ECO:0007669"/>
    <property type="project" value="InterPro"/>
</dbReference>
<dbReference type="SUPFAM" id="SSF49344">
    <property type="entry name" value="CBD9-like"/>
    <property type="match status" value="1"/>
</dbReference>
<keyword evidence="1" id="KW-0732">Signal</keyword>
<evidence type="ECO:0000256" key="1">
    <source>
        <dbReference type="SAM" id="SignalP"/>
    </source>
</evidence>
<dbReference type="InterPro" id="IPR012854">
    <property type="entry name" value="Cu_amine_oxidase-like_N"/>
</dbReference>
<accession>A0A926FC28</accession>
<dbReference type="EMBL" id="JACRTE010000003">
    <property type="protein sequence ID" value="MBC8595942.1"/>
    <property type="molecule type" value="Genomic_DNA"/>
</dbReference>
<dbReference type="Gene3D" id="2.60.40.1190">
    <property type="match status" value="1"/>
</dbReference>
<sequence>MQRLKRLILLTLAIFAILSVSAFAESGKYAVVSFGTPQLDAQEDDCYGECEPLTTENVYAGKGYIAGAKGTAYFCWDYNGLYMYIEVNDKTYATDGGETYHQDSVECFFDEDFSRSYTVDSNDCQYRITRENVHTVGMSAQDNFKSAVRELEDGGYAVEACFPWKETFPEEGKKVGFDFMVNDALGLFRQSLMMWSATENKNYQTTEFYGTLELKNGPYYKTRTASDAIKVVMNGYLVGNGDVDPVIVDNRTLVPMRPVFKAFSAECAWNGNEETVYAIGQGRLMTLKIGSDKVYIDDTEHTLDVPAMVIDGRTMVPIRFIAETFGADVSYKDDVRIVEIKYDRTGDDDYEVGDQTKAGDDYINF</sequence>
<evidence type="ECO:0000259" key="3">
    <source>
        <dbReference type="Pfam" id="PF07833"/>
    </source>
</evidence>
<dbReference type="Pfam" id="PF06452">
    <property type="entry name" value="CBM9_1"/>
    <property type="match status" value="1"/>
</dbReference>
<organism evidence="4 5">
    <name type="scientific">Qingrenia yutianensis</name>
    <dbReference type="NCBI Taxonomy" id="2763676"/>
    <lineage>
        <taxon>Bacteria</taxon>
        <taxon>Bacillati</taxon>
        <taxon>Bacillota</taxon>
        <taxon>Clostridia</taxon>
        <taxon>Eubacteriales</taxon>
        <taxon>Oscillospiraceae</taxon>
        <taxon>Qingrenia</taxon>
    </lineage>
</organism>
<keyword evidence="5" id="KW-1185">Reference proteome</keyword>
<dbReference type="InterPro" id="IPR010502">
    <property type="entry name" value="Carb-bd_dom_fam9"/>
</dbReference>
<dbReference type="GO" id="GO:0004553">
    <property type="term" value="F:hydrolase activity, hydrolyzing O-glycosyl compounds"/>
    <property type="evidence" value="ECO:0007669"/>
    <property type="project" value="InterPro"/>
</dbReference>
<comment type="caution">
    <text evidence="4">The sequence shown here is derived from an EMBL/GenBank/DDBJ whole genome shotgun (WGS) entry which is preliminary data.</text>
</comment>
<proteinExistence type="predicted"/>
<evidence type="ECO:0000313" key="4">
    <source>
        <dbReference type="EMBL" id="MBC8595942.1"/>
    </source>
</evidence>
<reference evidence="4" key="1">
    <citation type="submission" date="2020-08" db="EMBL/GenBank/DDBJ databases">
        <title>Genome public.</title>
        <authorList>
            <person name="Liu C."/>
            <person name="Sun Q."/>
        </authorList>
    </citation>
    <scope>NUCLEOTIDE SEQUENCE</scope>
    <source>
        <strain evidence="4">NSJ-50</strain>
    </source>
</reference>
<dbReference type="GO" id="GO:0016052">
    <property type="term" value="P:carbohydrate catabolic process"/>
    <property type="evidence" value="ECO:0007669"/>
    <property type="project" value="InterPro"/>
</dbReference>
<evidence type="ECO:0000313" key="5">
    <source>
        <dbReference type="Proteomes" id="UP000647416"/>
    </source>
</evidence>
<dbReference type="AlphaFoldDB" id="A0A926FC28"/>
<dbReference type="RefSeq" id="WP_262431521.1">
    <property type="nucleotide sequence ID" value="NZ_JACRTE010000003.1"/>
</dbReference>
<protein>
    <recommendedName>
        <fullName evidence="6">Copper amine oxidase-like N-terminal domain-containing protein</fullName>
    </recommendedName>
</protein>
<feature type="domain" description="Carbohydrate-binding" evidence="2">
    <location>
        <begin position="40"/>
        <end position="216"/>
    </location>
</feature>
<evidence type="ECO:0008006" key="6">
    <source>
        <dbReference type="Google" id="ProtNLM"/>
    </source>
</evidence>
<dbReference type="InterPro" id="IPR036582">
    <property type="entry name" value="Mao_N_sf"/>
</dbReference>
<dbReference type="SUPFAM" id="SSF55383">
    <property type="entry name" value="Copper amine oxidase, domain N"/>
    <property type="match status" value="1"/>
</dbReference>
<dbReference type="Pfam" id="PF07833">
    <property type="entry name" value="Cu_amine_oxidN1"/>
    <property type="match status" value="1"/>
</dbReference>
<name>A0A926FC28_9FIRM</name>
<dbReference type="Proteomes" id="UP000647416">
    <property type="component" value="Unassembled WGS sequence"/>
</dbReference>
<evidence type="ECO:0000259" key="2">
    <source>
        <dbReference type="Pfam" id="PF06452"/>
    </source>
</evidence>
<dbReference type="Gene3D" id="3.30.457.10">
    <property type="entry name" value="Copper amine oxidase-like, N-terminal domain"/>
    <property type="match status" value="1"/>
</dbReference>
<gene>
    <name evidence="4" type="ORF">H8706_03540</name>
</gene>
<feature type="domain" description="Copper amine oxidase-like N-terminal" evidence="3">
    <location>
        <begin position="234"/>
        <end position="340"/>
    </location>
</feature>
<feature type="chain" id="PRO_5038031696" description="Copper amine oxidase-like N-terminal domain-containing protein" evidence="1">
    <location>
        <begin position="25"/>
        <end position="365"/>
    </location>
</feature>